<feature type="domain" description="SusD-like N-terminal" evidence="7">
    <location>
        <begin position="17"/>
        <end position="217"/>
    </location>
</feature>
<evidence type="ECO:0000256" key="5">
    <source>
        <dbReference type="ARBA" id="ARBA00023237"/>
    </source>
</evidence>
<dbReference type="SUPFAM" id="SSF48452">
    <property type="entry name" value="TPR-like"/>
    <property type="match status" value="1"/>
</dbReference>
<evidence type="ECO:0000256" key="1">
    <source>
        <dbReference type="ARBA" id="ARBA00004442"/>
    </source>
</evidence>
<dbReference type="InterPro" id="IPR011990">
    <property type="entry name" value="TPR-like_helical_dom_sf"/>
</dbReference>
<keyword evidence="5" id="KW-0998">Cell outer membrane</keyword>
<accession>A0A2S7WTZ4</accession>
<dbReference type="CDD" id="cd08977">
    <property type="entry name" value="SusD"/>
    <property type="match status" value="1"/>
</dbReference>
<gene>
    <name evidence="8" type="ORF">BTO18_07220</name>
</gene>
<organism evidence="8 9">
    <name type="scientific">Polaribacter porphyrae</name>
    <dbReference type="NCBI Taxonomy" id="1137780"/>
    <lineage>
        <taxon>Bacteria</taxon>
        <taxon>Pseudomonadati</taxon>
        <taxon>Bacteroidota</taxon>
        <taxon>Flavobacteriia</taxon>
        <taxon>Flavobacteriales</taxon>
        <taxon>Flavobacteriaceae</taxon>
    </lineage>
</organism>
<feature type="domain" description="RagB/SusD" evidence="6">
    <location>
        <begin position="293"/>
        <end position="449"/>
    </location>
</feature>
<evidence type="ECO:0000256" key="4">
    <source>
        <dbReference type="ARBA" id="ARBA00023136"/>
    </source>
</evidence>
<dbReference type="InterPro" id="IPR012944">
    <property type="entry name" value="SusD_RagB_dom"/>
</dbReference>
<sequence>MGILSFLAFYTISCESFLEIESPKDKLISETVYEDKGVIKSALANIYYQMINEGIQQGAFGTSTYMSIYADELDYLGVTTSGAARIIYEHNIQGNNVTASTWWKDSYRIIYSINHFLEGINNSSILSTEEKNDYKGQALFVRAFLHTLLVEVYGDVPYIKTSDYIENGSVSRMPVNEVYENIREDLTIALPLLDNTKGERTYASKSASYALLARTYLYTENWDLAATAATQVINKHTLELDLSKVFLKESPETIWQLENGNNLHTTQASNFIGRNSTSFSYVLTTGLLGVFENNDARKTNWVGINTNANTGNITYYPYKYKDRDGINNPNSEYSIIFRLAEQYLIRAEARAQLGNITGAQNDLNAIRNRAGLANTLANNKDAMLEAIIKERRIELFTEHGHRWYDLKRTGKAAEVIKPIKPNWQDHHILFPIPESEIRKNQNLTQNPGY</sequence>
<comment type="caution">
    <text evidence="8">The sequence shown here is derived from an EMBL/GenBank/DDBJ whole genome shotgun (WGS) entry which is preliminary data.</text>
</comment>
<evidence type="ECO:0008006" key="10">
    <source>
        <dbReference type="Google" id="ProtNLM"/>
    </source>
</evidence>
<dbReference type="EMBL" id="MSCN01000001">
    <property type="protein sequence ID" value="PQJ80946.1"/>
    <property type="molecule type" value="Genomic_DNA"/>
</dbReference>
<evidence type="ECO:0000259" key="6">
    <source>
        <dbReference type="Pfam" id="PF07980"/>
    </source>
</evidence>
<evidence type="ECO:0000256" key="2">
    <source>
        <dbReference type="ARBA" id="ARBA00006275"/>
    </source>
</evidence>
<comment type="similarity">
    <text evidence="2">Belongs to the SusD family.</text>
</comment>
<dbReference type="InterPro" id="IPR033985">
    <property type="entry name" value="SusD-like_N"/>
</dbReference>
<keyword evidence="4" id="KW-0472">Membrane</keyword>
<evidence type="ECO:0000313" key="9">
    <source>
        <dbReference type="Proteomes" id="UP000238882"/>
    </source>
</evidence>
<dbReference type="Pfam" id="PF14322">
    <property type="entry name" value="SusD-like_3"/>
    <property type="match status" value="1"/>
</dbReference>
<dbReference type="GO" id="GO:0009279">
    <property type="term" value="C:cell outer membrane"/>
    <property type="evidence" value="ECO:0007669"/>
    <property type="project" value="UniProtKB-SubCell"/>
</dbReference>
<reference evidence="8 9" key="1">
    <citation type="submission" date="2016-12" db="EMBL/GenBank/DDBJ databases">
        <title>Trade-off between light-utilization and light-protection in marine flavobacteria.</title>
        <authorList>
            <person name="Kumagai Y."/>
            <person name="Yoshizawa S."/>
            <person name="Kogure K."/>
            <person name="Iwasaki W."/>
        </authorList>
    </citation>
    <scope>NUCLEOTIDE SEQUENCE [LARGE SCALE GENOMIC DNA]</scope>
    <source>
        <strain evidence="8 9">NBRC 108759</strain>
    </source>
</reference>
<proteinExistence type="inferred from homology"/>
<evidence type="ECO:0000259" key="7">
    <source>
        <dbReference type="Pfam" id="PF14322"/>
    </source>
</evidence>
<dbReference type="Gene3D" id="1.25.40.390">
    <property type="match status" value="1"/>
</dbReference>
<protein>
    <recommendedName>
        <fullName evidence="10">RagB/SusD family nutrient uptake outer membrane protein</fullName>
    </recommendedName>
</protein>
<keyword evidence="3" id="KW-0732">Signal</keyword>
<dbReference type="Pfam" id="PF07980">
    <property type="entry name" value="SusD_RagB"/>
    <property type="match status" value="1"/>
</dbReference>
<dbReference type="Proteomes" id="UP000238882">
    <property type="component" value="Unassembled WGS sequence"/>
</dbReference>
<comment type="subcellular location">
    <subcellularLocation>
        <location evidence="1">Cell outer membrane</location>
    </subcellularLocation>
</comment>
<keyword evidence="9" id="KW-1185">Reference proteome</keyword>
<evidence type="ECO:0000256" key="3">
    <source>
        <dbReference type="ARBA" id="ARBA00022729"/>
    </source>
</evidence>
<name>A0A2S7WTZ4_9FLAO</name>
<dbReference type="AlphaFoldDB" id="A0A2S7WTZ4"/>
<evidence type="ECO:0000313" key="8">
    <source>
        <dbReference type="EMBL" id="PQJ80946.1"/>
    </source>
</evidence>